<dbReference type="Proteomes" id="UP001560019">
    <property type="component" value="Unassembled WGS sequence"/>
</dbReference>
<sequence length="104" mass="11739">MMIARWHIQTRFGHKQAAIDLIQEWKTEIRAQTELDMSAARLVTGSVGAAEAEIEEDIPIASLADLDVFFEKIGSVKLHADWRKKMSGYVVSGSSYWEVFRVIG</sequence>
<keyword evidence="2" id="KW-1185">Reference proteome</keyword>
<comment type="caution">
    <text evidence="1">The sequence shown here is derived from an EMBL/GenBank/DDBJ whole genome shotgun (WGS) entry which is preliminary data.</text>
</comment>
<evidence type="ECO:0000313" key="1">
    <source>
        <dbReference type="EMBL" id="MEX5728524.1"/>
    </source>
</evidence>
<reference evidence="1 2" key="1">
    <citation type="submission" date="2024-06" db="EMBL/GenBank/DDBJ databases">
        <title>Genome of Rhodovulum iodosum, a marine photoferrotroph.</title>
        <authorList>
            <person name="Bianchini G."/>
            <person name="Nikeleit V."/>
            <person name="Kappler A."/>
            <person name="Bryce C."/>
            <person name="Sanchez-Baracaldo P."/>
        </authorList>
    </citation>
    <scope>NUCLEOTIDE SEQUENCE [LARGE SCALE GENOMIC DNA]</scope>
    <source>
        <strain evidence="1 2">UT/N1</strain>
    </source>
</reference>
<protein>
    <submittedName>
        <fullName evidence="1">Uncharacterized protein</fullName>
    </submittedName>
</protein>
<organism evidence="1 2">
    <name type="scientific">Rhodovulum iodosum</name>
    <dbReference type="NCBI Taxonomy" id="68291"/>
    <lineage>
        <taxon>Bacteria</taxon>
        <taxon>Pseudomonadati</taxon>
        <taxon>Pseudomonadota</taxon>
        <taxon>Alphaproteobacteria</taxon>
        <taxon>Rhodobacterales</taxon>
        <taxon>Paracoccaceae</taxon>
        <taxon>Rhodovulum</taxon>
    </lineage>
</organism>
<gene>
    <name evidence="1" type="ORF">Ga0609869_001877</name>
</gene>
<dbReference type="RefSeq" id="WP_125406460.1">
    <property type="nucleotide sequence ID" value="NZ_JBEHHI010000002.1"/>
</dbReference>
<name>A0ABV3XTW2_9RHOB</name>
<accession>A0ABV3XTW2</accession>
<dbReference type="EMBL" id="JBEHHI010000002">
    <property type="protein sequence ID" value="MEX5728524.1"/>
    <property type="molecule type" value="Genomic_DNA"/>
</dbReference>
<proteinExistence type="predicted"/>
<evidence type="ECO:0000313" key="2">
    <source>
        <dbReference type="Proteomes" id="UP001560019"/>
    </source>
</evidence>